<dbReference type="Proteomes" id="UP001211044">
    <property type="component" value="Chromosome"/>
</dbReference>
<evidence type="ECO:0000256" key="9">
    <source>
        <dbReference type="PIRSR" id="PIRSR617736-2"/>
    </source>
</evidence>
<reference evidence="12" key="1">
    <citation type="submission" date="2023-01" db="EMBL/GenBank/DDBJ databases">
        <title>Comparative Genomic Analysis of the Clinically-Derived Winkia Strain NY0527 Provides Evidence into the Taxonomic Reassignment of Winkia neuii and Characterizes Their Virulence Traits.</title>
        <authorList>
            <person name="Cai X."/>
            <person name="Peng Y."/>
            <person name="Li M."/>
            <person name="Qiu Y."/>
            <person name="Wang Y."/>
            <person name="Xu L."/>
            <person name="Hou Q."/>
        </authorList>
    </citation>
    <scope>NUCLEOTIDE SEQUENCE</scope>
    <source>
        <strain evidence="12">NY0527</strain>
    </source>
</reference>
<dbReference type="KEGG" id="wne:PIG85_02460"/>
<protein>
    <recommendedName>
        <fullName evidence="2 11">Beta-glucosidase</fullName>
        <ecNumber evidence="2 11">3.2.1.21</ecNumber>
    </recommendedName>
</protein>
<keyword evidence="4" id="KW-0136">Cellulose degradation</keyword>
<feature type="binding site" evidence="9">
    <location>
        <position position="120"/>
    </location>
    <ligand>
        <name>substrate</name>
    </ligand>
</feature>
<dbReference type="AlphaFoldDB" id="A0AB38XQS3"/>
<evidence type="ECO:0000256" key="6">
    <source>
        <dbReference type="ARBA" id="ARBA00023295"/>
    </source>
</evidence>
<dbReference type="Pfam" id="PF00232">
    <property type="entry name" value="Glyco_hydro_1"/>
    <property type="match status" value="1"/>
</dbReference>
<dbReference type="PROSITE" id="PS00572">
    <property type="entry name" value="GLYCOSYL_HYDROL_F1_1"/>
    <property type="match status" value="1"/>
</dbReference>
<dbReference type="GO" id="GO:0005829">
    <property type="term" value="C:cytosol"/>
    <property type="evidence" value="ECO:0007669"/>
    <property type="project" value="TreeGrafter"/>
</dbReference>
<dbReference type="PRINTS" id="PR00131">
    <property type="entry name" value="GLHYDRLASE1"/>
</dbReference>
<comment type="similarity">
    <text evidence="1 11">Belongs to the glycosyl hydrolase 1 family.</text>
</comment>
<keyword evidence="7" id="KW-0624">Polysaccharide degradation</keyword>
<dbReference type="InterPro" id="IPR017853">
    <property type="entry name" value="GH"/>
</dbReference>
<evidence type="ECO:0000256" key="7">
    <source>
        <dbReference type="ARBA" id="ARBA00023326"/>
    </source>
</evidence>
<dbReference type="InterPro" id="IPR001360">
    <property type="entry name" value="Glyco_hydro_1"/>
</dbReference>
<dbReference type="InterPro" id="IPR017736">
    <property type="entry name" value="Glyco_hydro_1_beta-glucosidase"/>
</dbReference>
<evidence type="ECO:0000313" key="12">
    <source>
        <dbReference type="EMBL" id="WCE46524.1"/>
    </source>
</evidence>
<feature type="binding site" evidence="9">
    <location>
        <position position="429"/>
    </location>
    <ligand>
        <name>substrate</name>
    </ligand>
</feature>
<dbReference type="GO" id="GO:0030245">
    <property type="term" value="P:cellulose catabolic process"/>
    <property type="evidence" value="ECO:0007669"/>
    <property type="project" value="UniProtKB-KW"/>
</dbReference>
<feature type="active site" description="Nucleophile" evidence="8 10">
    <location>
        <position position="381"/>
    </location>
</feature>
<keyword evidence="6 11" id="KW-0326">Glycosidase</keyword>
<comment type="catalytic activity">
    <reaction evidence="11">
        <text>Hydrolysis of terminal, non-reducing beta-D-glucosyl residues with release of beta-D-glucose.</text>
        <dbReference type="EC" id="3.2.1.21"/>
    </reaction>
</comment>
<dbReference type="PANTHER" id="PTHR10353:SF36">
    <property type="entry name" value="LP05116P"/>
    <property type="match status" value="1"/>
</dbReference>
<evidence type="ECO:0000256" key="2">
    <source>
        <dbReference type="ARBA" id="ARBA00012744"/>
    </source>
</evidence>
<evidence type="ECO:0000256" key="5">
    <source>
        <dbReference type="ARBA" id="ARBA00023277"/>
    </source>
</evidence>
<sequence>MKTVSLPENFFLGAATAAAQIEGAAFEDGKGASIWDTMCREPGRIADDSNIDVACDHYHRVDEDVALISKLGLSTYRFSISWVRIMPDGRSVNQKGLDFYASLLDKLNAAGIRPWVTLYHWDLPQQLQDAGGWANRQTAYLFAEYARIVYSALGDRARYWTTLNEPWCASLLSYVGGEHAPGHNDPVEGVAAVHHLLLAHGLAAKEIRQIAQQKQWDLRLGITLNFAWAHAADATSEADKDAARRINGVQNRLFADPIFKGEYPADVVQDMALEADIRDWIEDGDLQAISTPIDVLGVNFYNGCAVAGPQDGYKPGKPVLNERGILGRSPNVGSASVVGVPRDTPHTAMGWEVEAHDLYELLMWLDAEYAKQSNTDLVITENGAAYEDEPDADGFVDDSADRLIYIRDHLGEALRACQDGAHLVGYLVWSLLDNFEWACGYTKRFGIVRVDYKTLQRTPKASALWFSQVARDRQLLIPQAD</sequence>
<evidence type="ECO:0000256" key="1">
    <source>
        <dbReference type="ARBA" id="ARBA00010838"/>
    </source>
</evidence>
<dbReference type="EC" id="3.2.1.21" evidence="2 11"/>
<dbReference type="FunFam" id="3.20.20.80:FF:000004">
    <property type="entry name" value="Beta-glucosidase 6-phospho-beta-glucosidase"/>
    <property type="match status" value="1"/>
</dbReference>
<feature type="binding site" evidence="9">
    <location>
        <position position="301"/>
    </location>
    <ligand>
        <name>substrate</name>
    </ligand>
</feature>
<dbReference type="GO" id="GO:0008422">
    <property type="term" value="F:beta-glucosidase activity"/>
    <property type="evidence" value="ECO:0007669"/>
    <property type="project" value="UniProtKB-EC"/>
</dbReference>
<dbReference type="InterPro" id="IPR018120">
    <property type="entry name" value="Glyco_hydro_1_AS"/>
</dbReference>
<feature type="binding site" evidence="9">
    <location>
        <begin position="436"/>
        <end position="437"/>
    </location>
    <ligand>
        <name>substrate</name>
    </ligand>
</feature>
<evidence type="ECO:0000256" key="4">
    <source>
        <dbReference type="ARBA" id="ARBA00023001"/>
    </source>
</evidence>
<feature type="binding site" evidence="9">
    <location>
        <position position="20"/>
    </location>
    <ligand>
        <name>substrate</name>
    </ligand>
</feature>
<evidence type="ECO:0000256" key="11">
    <source>
        <dbReference type="RuleBase" id="RU361175"/>
    </source>
</evidence>
<gene>
    <name evidence="12" type="ORF">PIG85_02460</name>
</gene>
<dbReference type="EMBL" id="CP116394">
    <property type="protein sequence ID" value="WCE46524.1"/>
    <property type="molecule type" value="Genomic_DNA"/>
</dbReference>
<dbReference type="RefSeq" id="WP_004805553.1">
    <property type="nucleotide sequence ID" value="NZ_CP116394.1"/>
</dbReference>
<keyword evidence="5" id="KW-0119">Carbohydrate metabolism</keyword>
<dbReference type="Gene3D" id="3.20.20.80">
    <property type="entry name" value="Glycosidases"/>
    <property type="match status" value="1"/>
</dbReference>
<organism evidence="12 13">
    <name type="scientific">Winkia neuii subsp. anitrata</name>
    <dbReference type="NCBI Taxonomy" id="29318"/>
    <lineage>
        <taxon>Bacteria</taxon>
        <taxon>Bacillati</taxon>
        <taxon>Actinomycetota</taxon>
        <taxon>Actinomycetes</taxon>
        <taxon>Actinomycetales</taxon>
        <taxon>Actinomycetaceae</taxon>
        <taxon>Winkia</taxon>
    </lineage>
</organism>
<keyword evidence="3 11" id="KW-0378">Hydrolase</keyword>
<evidence type="ECO:0000313" key="13">
    <source>
        <dbReference type="Proteomes" id="UP001211044"/>
    </source>
</evidence>
<feature type="active site" description="Proton donor" evidence="8">
    <location>
        <position position="165"/>
    </location>
</feature>
<feature type="binding site" evidence="9">
    <location>
        <position position="164"/>
    </location>
    <ligand>
        <name>substrate</name>
    </ligand>
</feature>
<dbReference type="NCBIfam" id="TIGR03356">
    <property type="entry name" value="BGL"/>
    <property type="match status" value="1"/>
</dbReference>
<accession>A0AB38XQS3</accession>
<evidence type="ECO:0000256" key="10">
    <source>
        <dbReference type="PROSITE-ProRule" id="PRU10055"/>
    </source>
</evidence>
<proteinExistence type="inferred from homology"/>
<dbReference type="SUPFAM" id="SSF51445">
    <property type="entry name" value="(Trans)glycosidases"/>
    <property type="match status" value="1"/>
</dbReference>
<name>A0AB38XQS3_9ACTO</name>
<dbReference type="PANTHER" id="PTHR10353">
    <property type="entry name" value="GLYCOSYL HYDROLASE"/>
    <property type="match status" value="1"/>
</dbReference>
<evidence type="ECO:0000256" key="3">
    <source>
        <dbReference type="ARBA" id="ARBA00022801"/>
    </source>
</evidence>
<evidence type="ECO:0000256" key="8">
    <source>
        <dbReference type="PIRSR" id="PIRSR617736-1"/>
    </source>
</evidence>